<dbReference type="AlphaFoldDB" id="A0A8H7WIE5"/>
<comment type="caution">
    <text evidence="2">The sequence shown here is derived from an EMBL/GenBank/DDBJ whole genome shotgun (WGS) entry which is preliminary data.</text>
</comment>
<protein>
    <submittedName>
        <fullName evidence="2">Uncharacterized protein</fullName>
    </submittedName>
</protein>
<sequence>MSDQSNNQSSQANFDSSSEKQHYAPSIQSTTSSFQSLKPLVDTESPLSRESKNTKAWKKTKKFLSSLGEPPTAEYDRQQNAEKGIKTNRREAFGAINYGPYRTSTFGGERTLGRI</sequence>
<gene>
    <name evidence="2" type="ORF">IFR04_001344</name>
</gene>
<organism evidence="2 3">
    <name type="scientific">Cadophora malorum</name>
    <dbReference type="NCBI Taxonomy" id="108018"/>
    <lineage>
        <taxon>Eukaryota</taxon>
        <taxon>Fungi</taxon>
        <taxon>Dikarya</taxon>
        <taxon>Ascomycota</taxon>
        <taxon>Pezizomycotina</taxon>
        <taxon>Leotiomycetes</taxon>
        <taxon>Helotiales</taxon>
        <taxon>Ploettnerulaceae</taxon>
        <taxon>Cadophora</taxon>
    </lineage>
</organism>
<reference evidence="2" key="1">
    <citation type="submission" date="2021-02" db="EMBL/GenBank/DDBJ databases">
        <title>Genome sequence Cadophora malorum strain M34.</title>
        <authorList>
            <person name="Stefanovic E."/>
            <person name="Vu D."/>
            <person name="Scully C."/>
            <person name="Dijksterhuis J."/>
            <person name="Roader J."/>
            <person name="Houbraken J."/>
        </authorList>
    </citation>
    <scope>NUCLEOTIDE SEQUENCE</scope>
    <source>
        <strain evidence="2">M34</strain>
    </source>
</reference>
<evidence type="ECO:0000313" key="3">
    <source>
        <dbReference type="Proteomes" id="UP000664132"/>
    </source>
</evidence>
<name>A0A8H7WIE5_9HELO</name>
<feature type="compositionally biased region" description="Basic and acidic residues" evidence="1">
    <location>
        <begin position="74"/>
        <end position="88"/>
    </location>
</feature>
<feature type="compositionally biased region" description="Low complexity" evidence="1">
    <location>
        <begin position="1"/>
        <end position="16"/>
    </location>
</feature>
<proteinExistence type="predicted"/>
<evidence type="ECO:0000313" key="2">
    <source>
        <dbReference type="EMBL" id="KAG4425425.1"/>
    </source>
</evidence>
<dbReference type="EMBL" id="JAFJYH010000010">
    <property type="protein sequence ID" value="KAG4425425.1"/>
    <property type="molecule type" value="Genomic_DNA"/>
</dbReference>
<feature type="region of interest" description="Disordered" evidence="1">
    <location>
        <begin position="1"/>
        <end position="88"/>
    </location>
</feature>
<evidence type="ECO:0000256" key="1">
    <source>
        <dbReference type="SAM" id="MobiDB-lite"/>
    </source>
</evidence>
<dbReference type="Proteomes" id="UP000664132">
    <property type="component" value="Unassembled WGS sequence"/>
</dbReference>
<feature type="compositionally biased region" description="Polar residues" evidence="1">
    <location>
        <begin position="26"/>
        <end position="36"/>
    </location>
</feature>
<accession>A0A8H7WIE5</accession>
<keyword evidence="3" id="KW-1185">Reference proteome</keyword>
<dbReference type="OrthoDB" id="3556770at2759"/>